<dbReference type="GO" id="GO:0016788">
    <property type="term" value="F:hydrolase activity, acting on ester bonds"/>
    <property type="evidence" value="ECO:0007669"/>
    <property type="project" value="UniProtKB-ARBA"/>
</dbReference>
<dbReference type="Proteomes" id="UP000319817">
    <property type="component" value="Chromosome"/>
</dbReference>
<dbReference type="EMBL" id="CP036526">
    <property type="protein sequence ID" value="QDT12821.1"/>
    <property type="molecule type" value="Genomic_DNA"/>
</dbReference>
<keyword evidence="2" id="KW-1185">Reference proteome</keyword>
<gene>
    <name evidence="1" type="ORF">K239x_48330</name>
</gene>
<dbReference type="SUPFAM" id="SSF52266">
    <property type="entry name" value="SGNH hydrolase"/>
    <property type="match status" value="1"/>
</dbReference>
<evidence type="ECO:0008006" key="3">
    <source>
        <dbReference type="Google" id="ProtNLM"/>
    </source>
</evidence>
<evidence type="ECO:0000313" key="1">
    <source>
        <dbReference type="EMBL" id="QDT12821.1"/>
    </source>
</evidence>
<evidence type="ECO:0000313" key="2">
    <source>
        <dbReference type="Proteomes" id="UP000319817"/>
    </source>
</evidence>
<accession>A0A517P0C3</accession>
<name>A0A517P0C3_9BACT</name>
<sequence>MTNQKKSRLPVRKKIAFAALVVVAFFSVVELGFRTVEHFRPPRHVDFGLGFNADSRVFRSMVRRPGMLETDPAKRVSFVRQRFQTPKPDGTFRIVALGGSSVNYLEPEFRALEKKLTCDYANQFDQIEIINCGGFAYGSHRLVIVFREMLEYSPDLLLLYTGHNEFEEIEQLNLSSIERLAFDRVISRSAFIRFVRDRKADYDLSQLEKEHNQRVLACEEPVSESNFARAWSYQFTEDDVKKRMKTYEHNVTLILQMAKEQDVPVVLGTVPSNLARPYLPQESAKRYEDVYKLWETGAVDQGNELAKEILVGTVGRHQSSCLENNILRGLATNLSVPLVDIESLVMAAEPHGIPGETMFDDHCHLSSRGREVWSSGFEPEIRAAVEAAFVQ</sequence>
<proteinExistence type="predicted"/>
<dbReference type="Gene3D" id="3.40.50.1110">
    <property type="entry name" value="SGNH hydrolase"/>
    <property type="match status" value="1"/>
</dbReference>
<dbReference type="AlphaFoldDB" id="A0A517P0C3"/>
<dbReference type="RefSeq" id="WP_419189292.1">
    <property type="nucleotide sequence ID" value="NZ_CP036526.1"/>
</dbReference>
<dbReference type="InterPro" id="IPR036514">
    <property type="entry name" value="SGNH_hydro_sf"/>
</dbReference>
<reference evidence="1 2" key="1">
    <citation type="submission" date="2019-02" db="EMBL/GenBank/DDBJ databases">
        <title>Deep-cultivation of Planctomycetes and their phenomic and genomic characterization uncovers novel biology.</title>
        <authorList>
            <person name="Wiegand S."/>
            <person name="Jogler M."/>
            <person name="Boedeker C."/>
            <person name="Pinto D."/>
            <person name="Vollmers J."/>
            <person name="Rivas-Marin E."/>
            <person name="Kohn T."/>
            <person name="Peeters S.H."/>
            <person name="Heuer A."/>
            <person name="Rast P."/>
            <person name="Oberbeckmann S."/>
            <person name="Bunk B."/>
            <person name="Jeske O."/>
            <person name="Meyerdierks A."/>
            <person name="Storesund J.E."/>
            <person name="Kallscheuer N."/>
            <person name="Luecker S."/>
            <person name="Lage O.M."/>
            <person name="Pohl T."/>
            <person name="Merkel B.J."/>
            <person name="Hornburger P."/>
            <person name="Mueller R.-W."/>
            <person name="Bruemmer F."/>
            <person name="Labrenz M."/>
            <person name="Spormann A.M."/>
            <person name="Op den Camp H."/>
            <person name="Overmann J."/>
            <person name="Amann R."/>
            <person name="Jetten M.S.M."/>
            <person name="Mascher T."/>
            <person name="Medema M.H."/>
            <person name="Devos D.P."/>
            <person name="Kaster A.-K."/>
            <person name="Ovreas L."/>
            <person name="Rohde M."/>
            <person name="Galperin M.Y."/>
            <person name="Jogler C."/>
        </authorList>
    </citation>
    <scope>NUCLEOTIDE SEQUENCE [LARGE SCALE GENOMIC DNA]</scope>
    <source>
        <strain evidence="1 2">K23_9</strain>
    </source>
</reference>
<protein>
    <recommendedName>
        <fullName evidence="3">SGNH hydrolase-type esterase domain-containing protein</fullName>
    </recommendedName>
</protein>
<organism evidence="1 2">
    <name type="scientific">Stieleria marina</name>
    <dbReference type="NCBI Taxonomy" id="1930275"/>
    <lineage>
        <taxon>Bacteria</taxon>
        <taxon>Pseudomonadati</taxon>
        <taxon>Planctomycetota</taxon>
        <taxon>Planctomycetia</taxon>
        <taxon>Pirellulales</taxon>
        <taxon>Pirellulaceae</taxon>
        <taxon>Stieleria</taxon>
    </lineage>
</organism>